<evidence type="ECO:0000313" key="2">
    <source>
        <dbReference type="EMBL" id="APD18147.1"/>
    </source>
</evidence>
<proteinExistence type="predicted"/>
<dbReference type="InterPro" id="IPR054762">
    <property type="entry name" value="Gp19_RNaseH-like"/>
</dbReference>
<organism evidence="2 3">
    <name type="scientific">Vibrio phage JSF7</name>
    <dbReference type="NCBI Taxonomy" id="1292086"/>
    <lineage>
        <taxon>Viruses</taxon>
        <taxon>Duplodnaviria</taxon>
        <taxon>Heunggongvirae</taxon>
        <taxon>Uroviricota</taxon>
        <taxon>Caudoviricetes</taxon>
        <taxon>Autographivirales</taxon>
        <taxon>Tawavirus</taxon>
        <taxon>Tawavirus JSF7</taxon>
    </lineage>
</organism>
<dbReference type="Proteomes" id="UP000225149">
    <property type="component" value="Segment"/>
</dbReference>
<reference evidence="2 3" key="1">
    <citation type="journal article" date="2017" name="PLoS ONE">
        <title>Environmental bacteriophages active on biofilms and planktonic forms of toxigenic Vibrio cholerae: Potential relevance in cholera epidemiology.</title>
        <authorList>
            <person name="Naser I.B."/>
            <person name="Hoque M.M."/>
            <person name="Abdullah A."/>
            <person name="Bari S.M.N."/>
            <person name="Ghosh A.N."/>
            <person name="Faruque S.M."/>
        </authorList>
    </citation>
    <scope>NUCLEOTIDE SEQUENCE [LARGE SCALE GENOMIC DNA]</scope>
</reference>
<evidence type="ECO:0000259" key="1">
    <source>
        <dbReference type="Pfam" id="PF22530"/>
    </source>
</evidence>
<dbReference type="KEGG" id="vg:54974168"/>
<sequence>MQVSNFAPMERPLFRGIEVDDVIPQYEDITQDIEHLGLYDDMRDQELFTSDAFKGLLSSREALLHLDENAQEHASRWADILALREHYALFSDFLYDCMTKLMGFGCTEVQIDIGNFIADESRDRIMVQAQRSQAKSTIVAIFAVWKLIHNCRYRVLIISAGSDVAMEIANWVIQIIMTWDILACMRPDRYNGDRSSTKAFDVHWMLKGAEKSPSVACIGVTANMQGRRADLLIPDDIESSKNGLTETQRLALEHLSRDFTSICQSGRIVFMGTPQTVDSIYKNLPRRGYTIRVWPGRYPTKEELPRYGDTLAPYVTERIKYYPEIQTGGGPNGDRGWAVDPYMPGLDENGLTKKELDQGPEYFQLQHMLDTTLSDEGRYPLKARNLIIMDVPMDKAPGAIQWLPNPKLKLPEEMTRHYHCAPELYRNFSASESMFEYEFKYMHIDPAGQGENADEVAVGIVYCLNGYLFYPEIIGLQGGYTDSNLREIAELALKHGVMEIGSEQNMGHGAFAAMLRPVLQHVYEINKAGEPPMINDVWESQQKELRIIETLAPLLARHRIILDPQVIEYDYTSTKKYSLEMRDSYKLIHQLVRVTKQRKSLIHDDRLDVMHACARRCMAFMSVDETRVIDEKEELANKEFMKEWGALTKETGYYAACERFRHPRISNRRH</sequence>
<dbReference type="Pfam" id="PF22530">
    <property type="entry name" value="Terminase-T7_RNaseH-like"/>
    <property type="match status" value="1"/>
</dbReference>
<keyword evidence="3" id="KW-1185">Reference proteome</keyword>
<protein>
    <submittedName>
        <fullName evidence="2">DNA packaging protein</fullName>
    </submittedName>
</protein>
<evidence type="ECO:0000313" key="3">
    <source>
        <dbReference type="Proteomes" id="UP000225149"/>
    </source>
</evidence>
<dbReference type="NCBIfam" id="NF033889">
    <property type="entry name" value="termin_lrg_T7"/>
    <property type="match status" value="1"/>
</dbReference>
<feature type="domain" description="Terminase large subunit ribonuclease H-like" evidence="1">
    <location>
        <begin position="444"/>
        <end position="560"/>
    </location>
</feature>
<accession>A0A240EWV5</accession>
<dbReference type="InterPro" id="IPR027417">
    <property type="entry name" value="P-loop_NTPase"/>
</dbReference>
<name>A0A240EWV5_9CAUD</name>
<dbReference type="RefSeq" id="YP_009784173.1">
    <property type="nucleotide sequence ID" value="NC_047741.1"/>
</dbReference>
<dbReference type="EMBL" id="KY065149">
    <property type="protein sequence ID" value="APD18147.1"/>
    <property type="molecule type" value="Genomic_DNA"/>
</dbReference>
<dbReference type="InterPro" id="IPR047987">
    <property type="entry name" value="Gp19-like_virus"/>
</dbReference>
<dbReference type="Gene3D" id="3.40.50.300">
    <property type="entry name" value="P-loop containing nucleotide triphosphate hydrolases"/>
    <property type="match status" value="1"/>
</dbReference>
<dbReference type="GeneID" id="54974168"/>